<dbReference type="PANTHER" id="PTHR11136">
    <property type="entry name" value="FOLYLPOLYGLUTAMATE SYNTHASE-RELATED"/>
    <property type="match status" value="1"/>
</dbReference>
<protein>
    <recommendedName>
        <fullName evidence="3">tetrahydrofolate synthase</fullName>
        <ecNumber evidence="3">6.3.2.17</ecNumber>
    </recommendedName>
</protein>
<dbReference type="Proteomes" id="UP000321638">
    <property type="component" value="Unassembled WGS sequence"/>
</dbReference>
<evidence type="ECO:0000256" key="6">
    <source>
        <dbReference type="ARBA" id="ARBA00022741"/>
    </source>
</evidence>
<comment type="cofactor">
    <cofactor evidence="1">
        <name>Mg(2+)</name>
        <dbReference type="ChEBI" id="CHEBI:18420"/>
    </cofactor>
</comment>
<gene>
    <name evidence="12" type="ORF">FHP25_15795</name>
</gene>
<feature type="domain" description="Mur ligase central" evidence="11">
    <location>
        <begin position="45"/>
        <end position="261"/>
    </location>
</feature>
<dbReference type="EC" id="6.3.2.17" evidence="3"/>
<dbReference type="GO" id="GO:0005737">
    <property type="term" value="C:cytoplasm"/>
    <property type="evidence" value="ECO:0007669"/>
    <property type="project" value="TreeGrafter"/>
</dbReference>
<accession>A0A5C8PMA9</accession>
<comment type="caution">
    <text evidence="12">The sequence shown here is derived from an EMBL/GenBank/DDBJ whole genome shotgun (WGS) entry which is preliminary data.</text>
</comment>
<evidence type="ECO:0000256" key="9">
    <source>
        <dbReference type="ARBA" id="ARBA00047493"/>
    </source>
</evidence>
<dbReference type="InterPro" id="IPR036565">
    <property type="entry name" value="Mur-like_cat_sf"/>
</dbReference>
<dbReference type="Gene3D" id="3.90.190.20">
    <property type="entry name" value="Mur ligase, C-terminal domain"/>
    <property type="match status" value="1"/>
</dbReference>
<evidence type="ECO:0000256" key="2">
    <source>
        <dbReference type="ARBA" id="ARBA00008276"/>
    </source>
</evidence>
<evidence type="ECO:0000256" key="3">
    <source>
        <dbReference type="ARBA" id="ARBA00013025"/>
    </source>
</evidence>
<evidence type="ECO:0000313" key="12">
    <source>
        <dbReference type="EMBL" id="TXL74872.1"/>
    </source>
</evidence>
<dbReference type="NCBIfam" id="TIGR01499">
    <property type="entry name" value="folC"/>
    <property type="match status" value="1"/>
</dbReference>
<keyword evidence="5" id="KW-0479">Metal-binding</keyword>
<keyword evidence="6 10" id="KW-0547">Nucleotide-binding</keyword>
<dbReference type="GO" id="GO:0046654">
    <property type="term" value="P:tetrahydrofolate biosynthetic process"/>
    <property type="evidence" value="ECO:0007669"/>
    <property type="project" value="UniProtKB-UniPathway"/>
</dbReference>
<dbReference type="InterPro" id="IPR036615">
    <property type="entry name" value="Mur_ligase_C_dom_sf"/>
</dbReference>
<reference evidence="12 13" key="1">
    <citation type="submission" date="2019-06" db="EMBL/GenBank/DDBJ databases">
        <title>New taxonomy in bacterial strain CC-CFT640, isolated from vineyard.</title>
        <authorList>
            <person name="Lin S.-Y."/>
            <person name="Tsai C.-F."/>
            <person name="Young C.-C."/>
        </authorList>
    </citation>
    <scope>NUCLEOTIDE SEQUENCE [LARGE SCALE GENOMIC DNA]</scope>
    <source>
        <strain evidence="12 13">CC-CFT640</strain>
    </source>
</reference>
<organism evidence="12 13">
    <name type="scientific">Vineibacter terrae</name>
    <dbReference type="NCBI Taxonomy" id="2586908"/>
    <lineage>
        <taxon>Bacteria</taxon>
        <taxon>Pseudomonadati</taxon>
        <taxon>Pseudomonadota</taxon>
        <taxon>Alphaproteobacteria</taxon>
        <taxon>Hyphomicrobiales</taxon>
        <taxon>Vineibacter</taxon>
    </lineage>
</organism>
<keyword evidence="8" id="KW-0460">Magnesium</keyword>
<dbReference type="EMBL" id="VDUZ01000016">
    <property type="protein sequence ID" value="TXL74872.1"/>
    <property type="molecule type" value="Genomic_DNA"/>
</dbReference>
<proteinExistence type="inferred from homology"/>
<dbReference type="UniPathway" id="UPA00077">
    <property type="reaction ID" value="UER00157"/>
</dbReference>
<dbReference type="Pfam" id="PF08245">
    <property type="entry name" value="Mur_ligase_M"/>
    <property type="match status" value="1"/>
</dbReference>
<dbReference type="GO" id="GO:0005524">
    <property type="term" value="F:ATP binding"/>
    <property type="evidence" value="ECO:0007669"/>
    <property type="project" value="UniProtKB-KW"/>
</dbReference>
<dbReference type="FunFam" id="3.40.1190.10:FF:000011">
    <property type="entry name" value="Folylpolyglutamate synthase/dihydrofolate synthase"/>
    <property type="match status" value="1"/>
</dbReference>
<evidence type="ECO:0000256" key="7">
    <source>
        <dbReference type="ARBA" id="ARBA00022840"/>
    </source>
</evidence>
<dbReference type="SUPFAM" id="SSF53623">
    <property type="entry name" value="MurD-like peptide ligases, catalytic domain"/>
    <property type="match status" value="1"/>
</dbReference>
<dbReference type="AlphaFoldDB" id="A0A5C8PMA9"/>
<dbReference type="RefSeq" id="WP_147847915.1">
    <property type="nucleotide sequence ID" value="NZ_VDUZ01000016.1"/>
</dbReference>
<dbReference type="PANTHER" id="PTHR11136:SF0">
    <property type="entry name" value="DIHYDROFOLATE SYNTHETASE-RELATED"/>
    <property type="match status" value="1"/>
</dbReference>
<dbReference type="InterPro" id="IPR001645">
    <property type="entry name" value="Folylpolyglutamate_synth"/>
</dbReference>
<dbReference type="GO" id="GO:0004326">
    <property type="term" value="F:tetrahydrofolylpolyglutamate synthase activity"/>
    <property type="evidence" value="ECO:0007669"/>
    <property type="project" value="UniProtKB-EC"/>
</dbReference>
<keyword evidence="4 10" id="KW-0436">Ligase</keyword>
<evidence type="ECO:0000259" key="11">
    <source>
        <dbReference type="Pfam" id="PF08245"/>
    </source>
</evidence>
<dbReference type="Gene3D" id="3.40.1190.10">
    <property type="entry name" value="Mur-like, catalytic domain"/>
    <property type="match status" value="1"/>
</dbReference>
<comment type="similarity">
    <text evidence="2 10">Belongs to the folylpolyglutamate synthase family.</text>
</comment>
<evidence type="ECO:0000256" key="5">
    <source>
        <dbReference type="ARBA" id="ARBA00022723"/>
    </source>
</evidence>
<dbReference type="GO" id="GO:0008841">
    <property type="term" value="F:dihydrofolate synthase activity"/>
    <property type="evidence" value="ECO:0007669"/>
    <property type="project" value="TreeGrafter"/>
</dbReference>
<sequence>MSTDAILTRLMSLHPRVIDLELGRIQRLLDLLGNPERQLPPAVHIAGTNGKGSLVAYTRAMAEAAGLRVHTYISPHLVRFNERIRLAGALIDDLELEATLEECEQVNAGEPITYFEITTAAAFLSFARHPADLMALEVGLGGRFDATNVIAAPAVTAITPIGIDHTQFLGDTLRRIAHEKSGIFKPGVPAVVGRQRDEPAALLVEDAQALSVPLFRMGREWQVTPRDDGFRYESATLALDLPRPRLVGAHQIDNAATAVAVMERLRAAGLRIDDASIRKGLATVDWPARLQPLARGPLVDAMPPGCELWLDGGHNEDCGLVLAEQARTWAREPGALPLYLIFGMLTTKDAGGFLRPLARHATGAWAVPVEGHACYEPEEACRRADDVGLQCLPAPSVADALEDLLANVHPPFRVLICGSLYLAGTVLAKNG</sequence>
<dbReference type="SUPFAM" id="SSF53244">
    <property type="entry name" value="MurD-like peptide ligases, peptide-binding domain"/>
    <property type="match status" value="1"/>
</dbReference>
<keyword evidence="13" id="KW-1185">Reference proteome</keyword>
<keyword evidence="7 10" id="KW-0067">ATP-binding</keyword>
<dbReference type="GO" id="GO:0046872">
    <property type="term" value="F:metal ion binding"/>
    <property type="evidence" value="ECO:0007669"/>
    <property type="project" value="UniProtKB-KW"/>
</dbReference>
<evidence type="ECO:0000313" key="13">
    <source>
        <dbReference type="Proteomes" id="UP000321638"/>
    </source>
</evidence>
<dbReference type="InterPro" id="IPR013221">
    <property type="entry name" value="Mur_ligase_cen"/>
</dbReference>
<name>A0A5C8PMA9_9HYPH</name>
<dbReference type="PIRSF" id="PIRSF001563">
    <property type="entry name" value="Folylpolyglu_synth"/>
    <property type="match status" value="1"/>
</dbReference>
<evidence type="ECO:0000256" key="4">
    <source>
        <dbReference type="ARBA" id="ARBA00022598"/>
    </source>
</evidence>
<evidence type="ECO:0000256" key="1">
    <source>
        <dbReference type="ARBA" id="ARBA00001946"/>
    </source>
</evidence>
<evidence type="ECO:0000256" key="10">
    <source>
        <dbReference type="PIRNR" id="PIRNR001563"/>
    </source>
</evidence>
<dbReference type="OrthoDB" id="9809356at2"/>
<evidence type="ECO:0000256" key="8">
    <source>
        <dbReference type="ARBA" id="ARBA00022842"/>
    </source>
</evidence>
<comment type="catalytic activity">
    <reaction evidence="9">
        <text>(6S)-5,6,7,8-tetrahydrofolyl-(gamma-L-Glu)(n) + L-glutamate + ATP = (6S)-5,6,7,8-tetrahydrofolyl-(gamma-L-Glu)(n+1) + ADP + phosphate + H(+)</text>
        <dbReference type="Rhea" id="RHEA:10580"/>
        <dbReference type="Rhea" id="RHEA-COMP:14738"/>
        <dbReference type="Rhea" id="RHEA-COMP:14740"/>
        <dbReference type="ChEBI" id="CHEBI:15378"/>
        <dbReference type="ChEBI" id="CHEBI:29985"/>
        <dbReference type="ChEBI" id="CHEBI:30616"/>
        <dbReference type="ChEBI" id="CHEBI:43474"/>
        <dbReference type="ChEBI" id="CHEBI:141005"/>
        <dbReference type="ChEBI" id="CHEBI:456216"/>
        <dbReference type="EC" id="6.3.2.17"/>
    </reaction>
</comment>